<dbReference type="InterPro" id="IPR013974">
    <property type="entry name" value="SAF"/>
</dbReference>
<proteinExistence type="predicted"/>
<evidence type="ECO:0000256" key="1">
    <source>
        <dbReference type="SAM" id="MobiDB-lite"/>
    </source>
</evidence>
<dbReference type="NCBIfam" id="TIGR03177">
    <property type="entry name" value="pilus_cpaB"/>
    <property type="match status" value="1"/>
</dbReference>
<dbReference type="Pfam" id="PF16976">
    <property type="entry name" value="RcpC"/>
    <property type="match status" value="1"/>
</dbReference>
<dbReference type="InterPro" id="IPR031571">
    <property type="entry name" value="RcpC_dom"/>
</dbReference>
<sequence>MNTKRLITALAIALAISGIFTYWLSQKFSKPRGNAALRHQYVAAALNLEAGEMLKPGSLNLIDWPEATPLTGAFAKPEEVEGRVVLYPLSAGQPILERQLSAPGTGLGLTVKIPDGMRAISLRSDDVVGVAGFLLPGTHVDVLVTYHTASNSDPITTTILQDVEILAAGQKFQPDPEGKANSVNVVTLLVKPTDAERVVLASSQGIVHFVLRNGLDREQIKGSSMQLSQLDGSDAPRLLAPVNSAPRISRPSAPTSSAYAVETVSNGKQSVETFK</sequence>
<dbReference type="Proteomes" id="UP000540989">
    <property type="component" value="Unassembled WGS sequence"/>
</dbReference>
<evidence type="ECO:0000313" key="4">
    <source>
        <dbReference type="Proteomes" id="UP000540989"/>
    </source>
</evidence>
<dbReference type="SMART" id="SM00858">
    <property type="entry name" value="SAF"/>
    <property type="match status" value="1"/>
</dbReference>
<feature type="region of interest" description="Disordered" evidence="1">
    <location>
        <begin position="244"/>
        <end position="275"/>
    </location>
</feature>
<gene>
    <name evidence="3" type="ORF">HDF16_000960</name>
</gene>
<dbReference type="InterPro" id="IPR017592">
    <property type="entry name" value="Pilus_assmbl_Flp-typ_CpaB"/>
</dbReference>
<protein>
    <submittedName>
        <fullName evidence="3">Pilus assembly protein CpaB</fullName>
    </submittedName>
</protein>
<feature type="compositionally biased region" description="Polar residues" evidence="1">
    <location>
        <begin position="252"/>
        <end position="275"/>
    </location>
</feature>
<organism evidence="3 4">
    <name type="scientific">Granulicella aggregans</name>
    <dbReference type="NCBI Taxonomy" id="474949"/>
    <lineage>
        <taxon>Bacteria</taxon>
        <taxon>Pseudomonadati</taxon>
        <taxon>Acidobacteriota</taxon>
        <taxon>Terriglobia</taxon>
        <taxon>Terriglobales</taxon>
        <taxon>Acidobacteriaceae</taxon>
        <taxon>Granulicella</taxon>
    </lineage>
</organism>
<dbReference type="RefSeq" id="WP_184213954.1">
    <property type="nucleotide sequence ID" value="NZ_JACHIP010000001.1"/>
</dbReference>
<accession>A0A7W7ZBF4</accession>
<name>A0A7W7ZBF4_9BACT</name>
<reference evidence="3 4" key="1">
    <citation type="submission" date="2020-08" db="EMBL/GenBank/DDBJ databases">
        <title>Genomic Encyclopedia of Type Strains, Phase IV (KMG-V): Genome sequencing to study the core and pangenomes of soil and plant-associated prokaryotes.</title>
        <authorList>
            <person name="Whitman W."/>
        </authorList>
    </citation>
    <scope>NUCLEOTIDE SEQUENCE [LARGE SCALE GENOMIC DNA]</scope>
    <source>
        <strain evidence="3 4">M8UP14</strain>
    </source>
</reference>
<feature type="domain" description="SAF" evidence="2">
    <location>
        <begin position="39"/>
        <end position="101"/>
    </location>
</feature>
<evidence type="ECO:0000259" key="2">
    <source>
        <dbReference type="SMART" id="SM00858"/>
    </source>
</evidence>
<comment type="caution">
    <text evidence="3">The sequence shown here is derived from an EMBL/GenBank/DDBJ whole genome shotgun (WGS) entry which is preliminary data.</text>
</comment>
<dbReference type="EMBL" id="JACHIP010000001">
    <property type="protein sequence ID" value="MBB5056291.1"/>
    <property type="molecule type" value="Genomic_DNA"/>
</dbReference>
<dbReference type="Pfam" id="PF08666">
    <property type="entry name" value="SAF"/>
    <property type="match status" value="1"/>
</dbReference>
<evidence type="ECO:0000313" key="3">
    <source>
        <dbReference type="EMBL" id="MBB5056291.1"/>
    </source>
</evidence>
<dbReference type="CDD" id="cd11614">
    <property type="entry name" value="SAF_CpaB_FlgA_like"/>
    <property type="match status" value="1"/>
</dbReference>
<keyword evidence="4" id="KW-1185">Reference proteome</keyword>
<dbReference type="AlphaFoldDB" id="A0A7W7ZBF4"/>